<dbReference type="InterPro" id="IPR050134">
    <property type="entry name" value="NAD-dep_sirtuin_deacylases"/>
</dbReference>
<keyword evidence="2" id="KW-0520">NAD</keyword>
<dbReference type="Proteomes" id="UP001596406">
    <property type="component" value="Unassembled WGS sequence"/>
</dbReference>
<keyword evidence="5" id="KW-0012">Acyltransferase</keyword>
<reference evidence="5 6" key="1">
    <citation type="journal article" date="2019" name="Int. J. Syst. Evol. Microbiol.">
        <title>The Global Catalogue of Microorganisms (GCM) 10K type strain sequencing project: providing services to taxonomists for standard genome sequencing and annotation.</title>
        <authorList>
            <consortium name="The Broad Institute Genomics Platform"/>
            <consortium name="The Broad Institute Genome Sequencing Center for Infectious Disease"/>
            <person name="Wu L."/>
            <person name="Ma J."/>
        </authorList>
    </citation>
    <scope>NUCLEOTIDE SEQUENCE [LARGE SCALE GENOMIC DNA]</scope>
    <source>
        <strain evidence="5 6">PSRA2</strain>
    </source>
</reference>
<evidence type="ECO:0000259" key="4">
    <source>
        <dbReference type="PROSITE" id="PS50305"/>
    </source>
</evidence>
<evidence type="ECO:0000313" key="6">
    <source>
        <dbReference type="Proteomes" id="UP001596406"/>
    </source>
</evidence>
<feature type="binding site" evidence="3">
    <location>
        <position position="135"/>
    </location>
    <ligand>
        <name>Zn(2+)</name>
        <dbReference type="ChEBI" id="CHEBI:29105"/>
    </ligand>
</feature>
<protein>
    <submittedName>
        <fullName evidence="5">NAD-dependent protein deacylase</fullName>
        <ecNumber evidence="5">2.3.1.286</ecNumber>
    </submittedName>
</protein>
<feature type="active site" description="Proton acceptor" evidence="3">
    <location>
        <position position="127"/>
    </location>
</feature>
<name>A0ABD5U6C0_9EURY</name>
<dbReference type="InterPro" id="IPR029035">
    <property type="entry name" value="DHS-like_NAD/FAD-binding_dom"/>
</dbReference>
<organism evidence="5 6">
    <name type="scientific">Halomarina ordinaria</name>
    <dbReference type="NCBI Taxonomy" id="3033939"/>
    <lineage>
        <taxon>Archaea</taxon>
        <taxon>Methanobacteriati</taxon>
        <taxon>Methanobacteriota</taxon>
        <taxon>Stenosarchaea group</taxon>
        <taxon>Halobacteria</taxon>
        <taxon>Halobacteriales</taxon>
        <taxon>Natronomonadaceae</taxon>
        <taxon>Halomarina</taxon>
    </lineage>
</organism>
<dbReference type="SUPFAM" id="SSF52467">
    <property type="entry name" value="DHS-like NAD/FAD-binding domain"/>
    <property type="match status" value="1"/>
</dbReference>
<feature type="binding site" evidence="3">
    <location>
        <position position="159"/>
    </location>
    <ligand>
        <name>Zn(2+)</name>
        <dbReference type="ChEBI" id="CHEBI:29105"/>
    </ligand>
</feature>
<evidence type="ECO:0000256" key="1">
    <source>
        <dbReference type="ARBA" id="ARBA00022679"/>
    </source>
</evidence>
<dbReference type="PROSITE" id="PS50305">
    <property type="entry name" value="SIRTUIN"/>
    <property type="match status" value="1"/>
</dbReference>
<dbReference type="Gene3D" id="3.30.1600.10">
    <property type="entry name" value="SIR2/SIRT2 'Small Domain"/>
    <property type="match status" value="1"/>
</dbReference>
<dbReference type="Gene3D" id="3.40.50.1220">
    <property type="entry name" value="TPP-binding domain"/>
    <property type="match status" value="1"/>
</dbReference>
<dbReference type="NCBIfam" id="NF001753">
    <property type="entry name" value="PRK00481.1-3"/>
    <property type="match status" value="1"/>
</dbReference>
<feature type="domain" description="Deacetylase sirtuin-type" evidence="4">
    <location>
        <begin position="5"/>
        <end position="254"/>
    </location>
</feature>
<feature type="binding site" evidence="3">
    <location>
        <position position="138"/>
    </location>
    <ligand>
        <name>Zn(2+)</name>
        <dbReference type="ChEBI" id="CHEBI:29105"/>
    </ligand>
</feature>
<comment type="caution">
    <text evidence="5">The sequence shown here is derived from an EMBL/GenBank/DDBJ whole genome shotgun (WGS) entry which is preliminary data.</text>
</comment>
<keyword evidence="3" id="KW-0479">Metal-binding</keyword>
<gene>
    <name evidence="5" type="ORF">ACFQHK_05320</name>
</gene>
<keyword evidence="3" id="KW-0862">Zinc</keyword>
<accession>A0ABD5U6C0</accession>
<dbReference type="GO" id="GO:0046872">
    <property type="term" value="F:metal ion binding"/>
    <property type="evidence" value="ECO:0007669"/>
    <property type="project" value="UniProtKB-KW"/>
</dbReference>
<dbReference type="Pfam" id="PF02146">
    <property type="entry name" value="SIR2"/>
    <property type="match status" value="1"/>
</dbReference>
<dbReference type="AlphaFoldDB" id="A0ABD5U6C0"/>
<dbReference type="PANTHER" id="PTHR11085:SF11">
    <property type="entry name" value="NAD-DEPENDENT PROTEIN DEACETYLASE"/>
    <property type="match status" value="1"/>
</dbReference>
<keyword evidence="1 5" id="KW-0808">Transferase</keyword>
<dbReference type="EMBL" id="JBHSXM010000001">
    <property type="protein sequence ID" value="MFC6835926.1"/>
    <property type="molecule type" value="Genomic_DNA"/>
</dbReference>
<feature type="binding site" evidence="3">
    <location>
        <position position="156"/>
    </location>
    <ligand>
        <name>Zn(2+)</name>
        <dbReference type="ChEBI" id="CHEBI:29105"/>
    </ligand>
</feature>
<evidence type="ECO:0000313" key="5">
    <source>
        <dbReference type="EMBL" id="MFC6835926.1"/>
    </source>
</evidence>
<dbReference type="InterPro" id="IPR026590">
    <property type="entry name" value="Ssirtuin_cat_dom"/>
</dbReference>
<proteinExistence type="predicted"/>
<evidence type="ECO:0000256" key="3">
    <source>
        <dbReference type="PROSITE-ProRule" id="PRU00236"/>
    </source>
</evidence>
<evidence type="ECO:0000256" key="2">
    <source>
        <dbReference type="ARBA" id="ARBA00023027"/>
    </source>
</evidence>
<dbReference type="InterPro" id="IPR003000">
    <property type="entry name" value="Sirtuin"/>
</dbReference>
<dbReference type="CDD" id="cd01407">
    <property type="entry name" value="SIR2-fam"/>
    <property type="match status" value="1"/>
</dbReference>
<dbReference type="RefSeq" id="WP_304447620.1">
    <property type="nucleotide sequence ID" value="NZ_JARRAH010000001.1"/>
</dbReference>
<sequence>MDEDASIDDRTLRFAAGALADAGSAVAMTGAGVSTASGIPDFRGPDGVWARYDAEDFHISRFEADPAGFWADRLDLVDDLLGEGREPNAAHEALAALEREGVLEGVVTQNVDGLHQAAGSESVVELHGNGEHVVCVDCGARDALDAVRDGDLPPRCPACDGLYKPDVVLFGEQLPEYAWYRAHAMAQNAGAFLVAGSSLSVEPAASLPREAAARGTTLLLVNHERTALSGRAEYDFRADVTEALPALVDAVRDY</sequence>
<dbReference type="EC" id="2.3.1.286" evidence="5"/>
<dbReference type="InterPro" id="IPR026591">
    <property type="entry name" value="Sirtuin_cat_small_dom_sf"/>
</dbReference>
<dbReference type="GO" id="GO:0034979">
    <property type="term" value="F:NAD-dependent protein lysine deacetylase activity"/>
    <property type="evidence" value="ECO:0007669"/>
    <property type="project" value="UniProtKB-EC"/>
</dbReference>
<dbReference type="PANTHER" id="PTHR11085">
    <property type="entry name" value="NAD-DEPENDENT PROTEIN DEACYLASE SIRTUIN-5, MITOCHONDRIAL-RELATED"/>
    <property type="match status" value="1"/>
</dbReference>
<keyword evidence="6" id="KW-1185">Reference proteome</keyword>